<dbReference type="Gene3D" id="3.90.25.10">
    <property type="entry name" value="UDP-galactose 4-epimerase, domain 1"/>
    <property type="match status" value="1"/>
</dbReference>
<organism evidence="8 9">
    <name type="scientific">Leeuwenhoekiella aequorea</name>
    <dbReference type="NCBI Taxonomy" id="283736"/>
    <lineage>
        <taxon>Bacteria</taxon>
        <taxon>Pseudomonadati</taxon>
        <taxon>Bacteroidota</taxon>
        <taxon>Flavobacteriia</taxon>
        <taxon>Flavobacteriales</taxon>
        <taxon>Flavobacteriaceae</taxon>
        <taxon>Leeuwenhoekiella</taxon>
    </lineage>
</organism>
<evidence type="ECO:0000256" key="4">
    <source>
        <dbReference type="ARBA" id="ARBA00017099"/>
    </source>
</evidence>
<evidence type="ECO:0000256" key="1">
    <source>
        <dbReference type="ARBA" id="ARBA00004781"/>
    </source>
</evidence>
<evidence type="ECO:0000256" key="6">
    <source>
        <dbReference type="RuleBase" id="RU364082"/>
    </source>
</evidence>
<name>A0A4V1KQB5_9FLAO</name>
<dbReference type="RefSeq" id="WP_128758680.1">
    <property type="nucleotide sequence ID" value="NZ_QOVM01000007.1"/>
</dbReference>
<dbReference type="PANTHER" id="PTHR10491:SF4">
    <property type="entry name" value="METHIONINE ADENOSYLTRANSFERASE 2 SUBUNIT BETA"/>
    <property type="match status" value="1"/>
</dbReference>
<dbReference type="InterPro" id="IPR036291">
    <property type="entry name" value="NAD(P)-bd_dom_sf"/>
</dbReference>
<dbReference type="GO" id="GO:0019305">
    <property type="term" value="P:dTDP-rhamnose biosynthetic process"/>
    <property type="evidence" value="ECO:0007669"/>
    <property type="project" value="UniProtKB-UniPathway"/>
</dbReference>
<evidence type="ECO:0000256" key="5">
    <source>
        <dbReference type="ARBA" id="ARBA00048200"/>
    </source>
</evidence>
<comment type="pathway">
    <text evidence="1 6">Carbohydrate biosynthesis; dTDP-L-rhamnose biosynthesis.</text>
</comment>
<dbReference type="GO" id="GO:0005829">
    <property type="term" value="C:cytosol"/>
    <property type="evidence" value="ECO:0007669"/>
    <property type="project" value="TreeGrafter"/>
</dbReference>
<evidence type="ECO:0000313" key="8">
    <source>
        <dbReference type="EMBL" id="RXG20832.1"/>
    </source>
</evidence>
<keyword evidence="6" id="KW-0560">Oxidoreductase</keyword>
<dbReference type="CDD" id="cd05254">
    <property type="entry name" value="dTDP_HR_like_SDR_e"/>
    <property type="match status" value="1"/>
</dbReference>
<dbReference type="Pfam" id="PF04321">
    <property type="entry name" value="RmlD_sub_bind"/>
    <property type="match status" value="1"/>
</dbReference>
<evidence type="ECO:0000313" key="9">
    <source>
        <dbReference type="Proteomes" id="UP000289238"/>
    </source>
</evidence>
<comment type="function">
    <text evidence="6">Catalyzes the reduction of dTDP-6-deoxy-L-lyxo-4-hexulose to yield dTDP-L-rhamnose.</text>
</comment>
<feature type="domain" description="RmlD-like substrate binding" evidence="7">
    <location>
        <begin position="7"/>
        <end position="281"/>
    </location>
</feature>
<keyword evidence="6" id="KW-0521">NADP</keyword>
<dbReference type="Gene3D" id="3.40.50.720">
    <property type="entry name" value="NAD(P)-binding Rossmann-like Domain"/>
    <property type="match status" value="1"/>
</dbReference>
<sequence>MSKRSIKIVVTGASGQLGQCLKSISTNWDYSITFLDKQNLDITSVKQVYDVLTTIQPDIIINTAAYTHVDLAEEESDRAYQINAEAVNTVTRFCKENETKLIHISTDYVFDGEGLEPYTEERETNPKTVYGASKLAGENSILNSNLAAFWIIRTSWLYSNYGKNFYKTILDLADKNTILSVVNDQWGSPTRAEELADFILRYLPQLSSETRGIYHFSNSGSCTWFDFAKAILNKHNSHTEITAIKSSEFPTKARRPSYSVLDNSKITQVFKYKFKNWLDALG</sequence>
<proteinExistence type="inferred from homology"/>
<comment type="similarity">
    <text evidence="2 6">Belongs to the dTDP-4-dehydrorhamnose reductase family.</text>
</comment>
<comment type="caution">
    <text evidence="8">The sequence shown here is derived from an EMBL/GenBank/DDBJ whole genome shotgun (WGS) entry which is preliminary data.</text>
</comment>
<dbReference type="PANTHER" id="PTHR10491">
    <property type="entry name" value="DTDP-4-DEHYDRORHAMNOSE REDUCTASE"/>
    <property type="match status" value="1"/>
</dbReference>
<dbReference type="UniPathway" id="UPA00124"/>
<evidence type="ECO:0000259" key="7">
    <source>
        <dbReference type="Pfam" id="PF04321"/>
    </source>
</evidence>
<dbReference type="OrthoDB" id="9803892at2"/>
<keyword evidence="9" id="KW-1185">Reference proteome</keyword>
<dbReference type="EMBL" id="QOVM01000007">
    <property type="protein sequence ID" value="RXG20832.1"/>
    <property type="molecule type" value="Genomic_DNA"/>
</dbReference>
<dbReference type="InterPro" id="IPR005913">
    <property type="entry name" value="dTDP_dehydrorham_reduct"/>
</dbReference>
<dbReference type="NCBIfam" id="TIGR01214">
    <property type="entry name" value="rmlD"/>
    <property type="match status" value="1"/>
</dbReference>
<dbReference type="Proteomes" id="UP000289238">
    <property type="component" value="Unassembled WGS sequence"/>
</dbReference>
<reference evidence="8 9" key="1">
    <citation type="submission" date="2018-07" db="EMBL/GenBank/DDBJ databases">
        <title>Leeuwenhoekiella genomics.</title>
        <authorList>
            <person name="Tahon G."/>
            <person name="Willems A."/>
        </authorList>
    </citation>
    <scope>NUCLEOTIDE SEQUENCE [LARGE SCALE GENOMIC DNA]</scope>
    <source>
        <strain evidence="8 9">LMG 22550</strain>
    </source>
</reference>
<dbReference type="EC" id="1.1.1.133" evidence="3 6"/>
<dbReference type="GO" id="GO:0008831">
    <property type="term" value="F:dTDP-4-dehydrorhamnose reductase activity"/>
    <property type="evidence" value="ECO:0007669"/>
    <property type="project" value="UniProtKB-EC"/>
</dbReference>
<evidence type="ECO:0000256" key="2">
    <source>
        <dbReference type="ARBA" id="ARBA00010944"/>
    </source>
</evidence>
<accession>A0A4V1KQB5</accession>
<evidence type="ECO:0000256" key="3">
    <source>
        <dbReference type="ARBA" id="ARBA00012929"/>
    </source>
</evidence>
<comment type="catalytic activity">
    <reaction evidence="5">
        <text>dTDP-beta-L-rhamnose + NADP(+) = dTDP-4-dehydro-beta-L-rhamnose + NADPH + H(+)</text>
        <dbReference type="Rhea" id="RHEA:21796"/>
        <dbReference type="ChEBI" id="CHEBI:15378"/>
        <dbReference type="ChEBI" id="CHEBI:57510"/>
        <dbReference type="ChEBI" id="CHEBI:57783"/>
        <dbReference type="ChEBI" id="CHEBI:58349"/>
        <dbReference type="ChEBI" id="CHEBI:62830"/>
        <dbReference type="EC" id="1.1.1.133"/>
    </reaction>
</comment>
<dbReference type="SUPFAM" id="SSF51735">
    <property type="entry name" value="NAD(P)-binding Rossmann-fold domains"/>
    <property type="match status" value="1"/>
</dbReference>
<dbReference type="InterPro" id="IPR029903">
    <property type="entry name" value="RmlD-like-bd"/>
</dbReference>
<protein>
    <recommendedName>
        <fullName evidence="4 6">dTDP-4-dehydrorhamnose reductase</fullName>
        <ecNumber evidence="3 6">1.1.1.133</ecNumber>
    </recommendedName>
</protein>
<gene>
    <name evidence="8" type="ORF">DSM00_2936</name>
</gene>
<dbReference type="AlphaFoldDB" id="A0A4V1KQB5"/>